<protein>
    <submittedName>
        <fullName evidence="1">Uncharacterized protein</fullName>
    </submittedName>
</protein>
<comment type="caution">
    <text evidence="1">The sequence shown here is derived from an EMBL/GenBank/DDBJ whole genome shotgun (WGS) entry which is preliminary data.</text>
</comment>
<dbReference type="AlphaFoldDB" id="A0A835ZDV8"/>
<keyword evidence="2" id="KW-1185">Reference proteome</keyword>
<dbReference type="PANTHER" id="PTHR35126">
    <property type="entry name" value="SLR0598 PROTEIN"/>
    <property type="match status" value="1"/>
</dbReference>
<name>A0A835ZDV8_9STRA</name>
<evidence type="ECO:0000313" key="2">
    <source>
        <dbReference type="Proteomes" id="UP000664859"/>
    </source>
</evidence>
<sequence>MASFRATLNKQIKTTQDEDKFDGYKLCDLIVDKWGAPLDIQIKKEVFAGKPLLYLNVMWKYLGQQSFHLNEREYLEHLEAIAQLLHKWDRVDHVIDLIKTCRKRPQAYFGYAVSLPLDLDPDSLLPIFPEEFEL</sequence>
<dbReference type="Proteomes" id="UP000664859">
    <property type="component" value="Unassembled WGS sequence"/>
</dbReference>
<dbReference type="InterPro" id="IPR021420">
    <property type="entry name" value="DUF3067"/>
</dbReference>
<dbReference type="EMBL" id="JAFCMP010000093">
    <property type="protein sequence ID" value="KAG5187158.1"/>
    <property type="molecule type" value="Genomic_DNA"/>
</dbReference>
<evidence type="ECO:0000313" key="1">
    <source>
        <dbReference type="EMBL" id="KAG5187158.1"/>
    </source>
</evidence>
<dbReference type="Pfam" id="PF11267">
    <property type="entry name" value="DUF3067"/>
    <property type="match status" value="1"/>
</dbReference>
<dbReference type="PANTHER" id="PTHR35126:SF1">
    <property type="entry name" value="DUF3067 DOMAIN-CONTAINING PROTEIN"/>
    <property type="match status" value="1"/>
</dbReference>
<proteinExistence type="predicted"/>
<organism evidence="1 2">
    <name type="scientific">Tribonema minus</name>
    <dbReference type="NCBI Taxonomy" id="303371"/>
    <lineage>
        <taxon>Eukaryota</taxon>
        <taxon>Sar</taxon>
        <taxon>Stramenopiles</taxon>
        <taxon>Ochrophyta</taxon>
        <taxon>PX clade</taxon>
        <taxon>Xanthophyceae</taxon>
        <taxon>Tribonematales</taxon>
        <taxon>Tribonemataceae</taxon>
        <taxon>Tribonema</taxon>
    </lineage>
</organism>
<dbReference type="Gene3D" id="3.30.428.40">
    <property type="entry name" value="Protein of unknown function DUF3067"/>
    <property type="match status" value="1"/>
</dbReference>
<accession>A0A835ZDV8</accession>
<reference evidence="1" key="1">
    <citation type="submission" date="2021-02" db="EMBL/GenBank/DDBJ databases">
        <title>First Annotated Genome of the Yellow-green Alga Tribonema minus.</title>
        <authorList>
            <person name="Mahan K.M."/>
        </authorList>
    </citation>
    <scope>NUCLEOTIDE SEQUENCE</scope>
    <source>
        <strain evidence="1">UTEX B ZZ1240</strain>
    </source>
</reference>
<dbReference type="OrthoDB" id="5234at2759"/>
<gene>
    <name evidence="1" type="ORF">JKP88DRAFT_235375</name>
</gene>